<dbReference type="EC" id="2.4.-.-" evidence="2"/>
<dbReference type="EMBL" id="JBHTLD010000444">
    <property type="protein sequence ID" value="MFD1188863.1"/>
    <property type="molecule type" value="Genomic_DNA"/>
</dbReference>
<accession>A0ABW3SVC3</accession>
<evidence type="ECO:0000313" key="3">
    <source>
        <dbReference type="Proteomes" id="UP001597094"/>
    </source>
</evidence>
<dbReference type="GO" id="GO:0016757">
    <property type="term" value="F:glycosyltransferase activity"/>
    <property type="evidence" value="ECO:0007669"/>
    <property type="project" value="UniProtKB-KW"/>
</dbReference>
<name>A0ABW3SVC3_9BACT</name>
<dbReference type="PANTHER" id="PTHR22916:SF3">
    <property type="entry name" value="UDP-GLCNAC:BETAGAL BETA-1,3-N-ACETYLGLUCOSAMINYLTRANSFERASE-LIKE PROTEIN 1"/>
    <property type="match status" value="1"/>
</dbReference>
<comment type="caution">
    <text evidence="2">The sequence shown here is derived from an EMBL/GenBank/DDBJ whole genome shotgun (WGS) entry which is preliminary data.</text>
</comment>
<reference evidence="3" key="1">
    <citation type="journal article" date="2019" name="Int. J. Syst. Evol. Microbiol.">
        <title>The Global Catalogue of Microorganisms (GCM) 10K type strain sequencing project: providing services to taxonomists for standard genome sequencing and annotation.</title>
        <authorList>
            <consortium name="The Broad Institute Genomics Platform"/>
            <consortium name="The Broad Institute Genome Sequencing Center for Infectious Disease"/>
            <person name="Wu L."/>
            <person name="Ma J."/>
        </authorList>
    </citation>
    <scope>NUCLEOTIDE SEQUENCE [LARGE SCALE GENOMIC DNA]</scope>
    <source>
        <strain evidence="3">JCM 31319</strain>
    </source>
</reference>
<keyword evidence="3" id="KW-1185">Reference proteome</keyword>
<sequence length="241" mass="27549">MKALTNPPTIEDYRELLVNHVKRLEEQRNCAINSSTKVSIVTVVYNAEATIERTLKSIACQNYENIEYIIIDAKSSDRTLEIIEKYKHIVTYLISEKDGGIYDAMNKGISLCSGELIGLLNADDFYEPDALHNLISYYTTHKGDVLHGNVNYVKNGEKLFTLKPPIHLSKASFTEMPINHPATFIKREVYEEIGLYRTNYKIAADWELTLRAFMQYKNFIYLPFTITNYSLEGVSSINASL</sequence>
<protein>
    <submittedName>
        <fullName evidence="2">Glycosyltransferase family 2 protein</fullName>
        <ecNumber evidence="2">2.4.-.-</ecNumber>
    </submittedName>
</protein>
<keyword evidence="2" id="KW-0808">Transferase</keyword>
<feature type="domain" description="Glycosyltransferase 2-like" evidence="1">
    <location>
        <begin position="39"/>
        <end position="179"/>
    </location>
</feature>
<dbReference type="Pfam" id="PF00535">
    <property type="entry name" value="Glycos_transf_2"/>
    <property type="match status" value="1"/>
</dbReference>
<keyword evidence="2" id="KW-0328">Glycosyltransferase</keyword>
<dbReference type="InterPro" id="IPR001173">
    <property type="entry name" value="Glyco_trans_2-like"/>
</dbReference>
<evidence type="ECO:0000259" key="1">
    <source>
        <dbReference type="Pfam" id="PF00535"/>
    </source>
</evidence>
<dbReference type="InterPro" id="IPR029044">
    <property type="entry name" value="Nucleotide-diphossugar_trans"/>
</dbReference>
<dbReference type="Proteomes" id="UP001597094">
    <property type="component" value="Unassembled WGS sequence"/>
</dbReference>
<dbReference type="SUPFAM" id="SSF53448">
    <property type="entry name" value="Nucleotide-diphospho-sugar transferases"/>
    <property type="match status" value="1"/>
</dbReference>
<evidence type="ECO:0000313" key="2">
    <source>
        <dbReference type="EMBL" id="MFD1188863.1"/>
    </source>
</evidence>
<dbReference type="Gene3D" id="3.90.550.10">
    <property type="entry name" value="Spore Coat Polysaccharide Biosynthesis Protein SpsA, Chain A"/>
    <property type="match status" value="1"/>
</dbReference>
<gene>
    <name evidence="2" type="ORF">ACFQ2O_21820</name>
</gene>
<proteinExistence type="predicted"/>
<dbReference type="RefSeq" id="WP_377533050.1">
    <property type="nucleotide sequence ID" value="NZ_JBHTLD010000444.1"/>
</dbReference>
<organism evidence="2 3">
    <name type="scientific">Pontibacter rugosus</name>
    <dbReference type="NCBI Taxonomy" id="1745966"/>
    <lineage>
        <taxon>Bacteria</taxon>
        <taxon>Pseudomonadati</taxon>
        <taxon>Bacteroidota</taxon>
        <taxon>Cytophagia</taxon>
        <taxon>Cytophagales</taxon>
        <taxon>Hymenobacteraceae</taxon>
        <taxon>Pontibacter</taxon>
    </lineage>
</organism>
<feature type="non-terminal residue" evidence="2">
    <location>
        <position position="241"/>
    </location>
</feature>
<dbReference type="CDD" id="cd06433">
    <property type="entry name" value="GT_2_WfgS_like"/>
    <property type="match status" value="1"/>
</dbReference>
<dbReference type="PANTHER" id="PTHR22916">
    <property type="entry name" value="GLYCOSYLTRANSFERASE"/>
    <property type="match status" value="1"/>
</dbReference>